<evidence type="ECO:0000259" key="3">
    <source>
        <dbReference type="PROSITE" id="PS50173"/>
    </source>
</evidence>
<dbReference type="EC" id="2.7.7.7" evidence="2"/>
<comment type="function">
    <text evidence="2">Poorly processive, error-prone DNA polymerase involved in untargeted mutagenesis. Copies undamaged DNA at stalled replication forks, which arise in vivo from mismatched or misaligned primer ends. These misaligned primers can be extended by PolIV. Exhibits no 3'-5' exonuclease (proofreading) activity. May be involved in translesional synthesis, in conjunction with the beta clamp from PolIII.</text>
</comment>
<keyword evidence="2" id="KW-0515">Mutator protein</keyword>
<dbReference type="PANTHER" id="PTHR11076">
    <property type="entry name" value="DNA REPAIR POLYMERASE UMUC / TRANSFERASE FAMILY MEMBER"/>
    <property type="match status" value="1"/>
</dbReference>
<dbReference type="GO" id="GO:0005829">
    <property type="term" value="C:cytosol"/>
    <property type="evidence" value="ECO:0007669"/>
    <property type="project" value="TreeGrafter"/>
</dbReference>
<dbReference type="InterPro" id="IPR050116">
    <property type="entry name" value="DNA_polymerase-Y"/>
</dbReference>
<dbReference type="InterPro" id="IPR017961">
    <property type="entry name" value="DNA_pol_Y-fam_little_finger"/>
</dbReference>
<dbReference type="GO" id="GO:0003887">
    <property type="term" value="F:DNA-directed DNA polymerase activity"/>
    <property type="evidence" value="ECO:0007669"/>
    <property type="project" value="UniProtKB-UniRule"/>
</dbReference>
<dbReference type="GO" id="GO:0042276">
    <property type="term" value="P:error-prone translesion synthesis"/>
    <property type="evidence" value="ECO:0007669"/>
    <property type="project" value="TreeGrafter"/>
</dbReference>
<keyword evidence="2" id="KW-0963">Cytoplasm</keyword>
<dbReference type="AlphaFoldDB" id="A0A9D1D1Q3"/>
<dbReference type="CDD" id="cd03586">
    <property type="entry name" value="PolY_Pol_IV_kappa"/>
    <property type="match status" value="1"/>
</dbReference>
<proteinExistence type="inferred from homology"/>
<feature type="active site" evidence="2">
    <location>
        <position position="110"/>
    </location>
</feature>
<dbReference type="InterPro" id="IPR001126">
    <property type="entry name" value="UmuC"/>
</dbReference>
<dbReference type="SUPFAM" id="SSF100879">
    <property type="entry name" value="Lesion bypass DNA polymerase (Y-family), little finger domain"/>
    <property type="match status" value="1"/>
</dbReference>
<feature type="site" description="Substrate discrimination" evidence="2">
    <location>
        <position position="12"/>
    </location>
</feature>
<dbReference type="GO" id="GO:0006261">
    <property type="term" value="P:DNA-templated DNA replication"/>
    <property type="evidence" value="ECO:0007669"/>
    <property type="project" value="UniProtKB-UniRule"/>
</dbReference>
<reference evidence="4" key="2">
    <citation type="journal article" date="2021" name="PeerJ">
        <title>Extensive microbial diversity within the chicken gut microbiome revealed by metagenomics and culture.</title>
        <authorList>
            <person name="Gilroy R."/>
            <person name="Ravi A."/>
            <person name="Getino M."/>
            <person name="Pursley I."/>
            <person name="Horton D.L."/>
            <person name="Alikhan N.F."/>
            <person name="Baker D."/>
            <person name="Gharbi K."/>
            <person name="Hall N."/>
            <person name="Watson M."/>
            <person name="Adriaenssens E.M."/>
            <person name="Foster-Nyarko E."/>
            <person name="Jarju S."/>
            <person name="Secka A."/>
            <person name="Antonio M."/>
            <person name="Oren A."/>
            <person name="Chaudhuri R.R."/>
            <person name="La Ragione R."/>
            <person name="Hildebrand F."/>
            <person name="Pallen M.J."/>
        </authorList>
    </citation>
    <scope>NUCLEOTIDE SEQUENCE</scope>
    <source>
        <strain evidence="4">ChiSjej3B21-11622</strain>
    </source>
</reference>
<dbReference type="GO" id="GO:0009432">
    <property type="term" value="P:SOS response"/>
    <property type="evidence" value="ECO:0007669"/>
    <property type="project" value="TreeGrafter"/>
</dbReference>
<name>A0A9D1D1Q3_9FIRM</name>
<comment type="catalytic activity">
    <reaction evidence="2">
        <text>DNA(n) + a 2'-deoxyribonucleoside 5'-triphosphate = DNA(n+1) + diphosphate</text>
        <dbReference type="Rhea" id="RHEA:22508"/>
        <dbReference type="Rhea" id="RHEA-COMP:17339"/>
        <dbReference type="Rhea" id="RHEA-COMP:17340"/>
        <dbReference type="ChEBI" id="CHEBI:33019"/>
        <dbReference type="ChEBI" id="CHEBI:61560"/>
        <dbReference type="ChEBI" id="CHEBI:173112"/>
        <dbReference type="EC" id="2.7.7.7"/>
    </reaction>
</comment>
<dbReference type="InterPro" id="IPR022880">
    <property type="entry name" value="DNApol_IV"/>
</dbReference>
<keyword evidence="2" id="KW-0548">Nucleotidyltransferase</keyword>
<keyword evidence="2" id="KW-0239">DNA-directed DNA polymerase</keyword>
<dbReference type="PANTHER" id="PTHR11076:SF33">
    <property type="entry name" value="DNA POLYMERASE KAPPA"/>
    <property type="match status" value="1"/>
</dbReference>
<comment type="cofactor">
    <cofactor evidence="2">
        <name>Mg(2+)</name>
        <dbReference type="ChEBI" id="CHEBI:18420"/>
    </cofactor>
    <text evidence="2">Binds 2 magnesium ions per subunit.</text>
</comment>
<dbReference type="EMBL" id="DVFT01000144">
    <property type="protein sequence ID" value="HIQ96843.1"/>
    <property type="molecule type" value="Genomic_DNA"/>
</dbReference>
<accession>A0A9D1D1Q3</accession>
<dbReference type="Proteomes" id="UP000886886">
    <property type="component" value="Unassembled WGS sequence"/>
</dbReference>
<feature type="binding site" evidence="2">
    <location>
        <position position="7"/>
    </location>
    <ligand>
        <name>Mg(2+)</name>
        <dbReference type="ChEBI" id="CHEBI:18420"/>
    </ligand>
</feature>
<evidence type="ECO:0000313" key="4">
    <source>
        <dbReference type="EMBL" id="HIQ96843.1"/>
    </source>
</evidence>
<comment type="similarity">
    <text evidence="1 2">Belongs to the DNA polymerase type-Y family.</text>
</comment>
<keyword evidence="2" id="KW-0460">Magnesium</keyword>
<protein>
    <recommendedName>
        <fullName evidence="2">DNA polymerase IV</fullName>
        <shortName evidence="2">Pol IV</shortName>
        <ecNumber evidence="2">2.7.7.7</ecNumber>
    </recommendedName>
</protein>
<evidence type="ECO:0000256" key="1">
    <source>
        <dbReference type="ARBA" id="ARBA00010945"/>
    </source>
</evidence>
<dbReference type="Gene3D" id="3.30.1490.100">
    <property type="entry name" value="DNA polymerase, Y-family, little finger domain"/>
    <property type="match status" value="1"/>
</dbReference>
<reference evidence="4" key="1">
    <citation type="submission" date="2020-10" db="EMBL/GenBank/DDBJ databases">
        <authorList>
            <person name="Gilroy R."/>
        </authorList>
    </citation>
    <scope>NUCLEOTIDE SEQUENCE</scope>
    <source>
        <strain evidence="4">ChiSjej3B21-11622</strain>
    </source>
</reference>
<comment type="subunit">
    <text evidence="2">Monomer.</text>
</comment>
<comment type="caution">
    <text evidence="4">The sequence shown here is derived from an EMBL/GenBank/DDBJ whole genome shotgun (WGS) entry which is preliminary data.</text>
</comment>
<evidence type="ECO:0000313" key="5">
    <source>
        <dbReference type="Proteomes" id="UP000886886"/>
    </source>
</evidence>
<dbReference type="HAMAP" id="MF_01113">
    <property type="entry name" value="DNApol_IV"/>
    <property type="match status" value="1"/>
</dbReference>
<dbReference type="Pfam" id="PF11799">
    <property type="entry name" value="IMS_C"/>
    <property type="match status" value="1"/>
</dbReference>
<keyword evidence="2" id="KW-0227">DNA damage</keyword>
<dbReference type="GO" id="GO:0000287">
    <property type="term" value="F:magnesium ion binding"/>
    <property type="evidence" value="ECO:0007669"/>
    <property type="project" value="UniProtKB-UniRule"/>
</dbReference>
<dbReference type="InterPro" id="IPR043502">
    <property type="entry name" value="DNA/RNA_pol_sf"/>
</dbReference>
<dbReference type="InterPro" id="IPR036775">
    <property type="entry name" value="DNA_pol_Y-fam_lit_finger_sf"/>
</dbReference>
<organism evidence="4 5">
    <name type="scientific">Candidatus Limivivens merdigallinarum</name>
    <dbReference type="NCBI Taxonomy" id="2840859"/>
    <lineage>
        <taxon>Bacteria</taxon>
        <taxon>Bacillati</taxon>
        <taxon>Bacillota</taxon>
        <taxon>Clostridia</taxon>
        <taxon>Lachnospirales</taxon>
        <taxon>Lachnospiraceae</taxon>
        <taxon>Lachnospiraceae incertae sedis</taxon>
        <taxon>Candidatus Limivivens</taxon>
    </lineage>
</organism>
<keyword evidence="2" id="KW-0235">DNA replication</keyword>
<evidence type="ECO:0000256" key="2">
    <source>
        <dbReference type="HAMAP-Rule" id="MF_01113"/>
    </source>
</evidence>
<sequence>MIIFHIDVNSAYLSWTSVENLKNHTGPDLRDIPAIIGGDQKSRHGIVLAKSIPAKKFGIYTSEPIVSALRKCPNLVIAPPNHKLYRSYSERLMDYLKSLTPEIEQVSIDECYLDFTKIAAHYASPEDAAREIKDTVYERFGFTVNVGISTNKLLAKMASDFTKPNRVHTLYPNEIEKKMWPLPVEELYMAGHSSVATLHKIGIRTIGELARTDPGILTLHLKSHGKLLWEYANGIDDRPVVSAPVKAKGIGNSTTLSRDGSCEEDAAAVLNSLAQNVSRRLKKAGQLAGNLSVEIKYHTFVTNSHQMPLDPPTDSAKALYSASLKLFSRLWNGEPFRLLGIRTTHLSEADAPVQMNLFDIDWEKKARLKKLDDALLKVKNKYGNDVVHKGPT</sequence>
<keyword evidence="2" id="KW-0238">DNA-binding</keyword>
<dbReference type="Gene3D" id="1.10.150.20">
    <property type="entry name" value="5' to 3' exonuclease, C-terminal subdomain"/>
    <property type="match status" value="1"/>
</dbReference>
<comment type="subcellular location">
    <subcellularLocation>
        <location evidence="2">Cytoplasm</location>
    </subcellularLocation>
</comment>
<dbReference type="Gene3D" id="3.40.1170.60">
    <property type="match status" value="1"/>
</dbReference>
<dbReference type="SUPFAM" id="SSF56672">
    <property type="entry name" value="DNA/RNA polymerases"/>
    <property type="match status" value="1"/>
</dbReference>
<dbReference type="Gene3D" id="3.30.70.270">
    <property type="match status" value="1"/>
</dbReference>
<keyword evidence="2" id="KW-0479">Metal-binding</keyword>
<dbReference type="GO" id="GO:0006281">
    <property type="term" value="P:DNA repair"/>
    <property type="evidence" value="ECO:0007669"/>
    <property type="project" value="UniProtKB-UniRule"/>
</dbReference>
<keyword evidence="2" id="KW-0808">Transferase</keyword>
<dbReference type="InterPro" id="IPR043128">
    <property type="entry name" value="Rev_trsase/Diguanyl_cyclase"/>
</dbReference>
<keyword evidence="2" id="KW-0234">DNA repair</keyword>
<dbReference type="Pfam" id="PF00817">
    <property type="entry name" value="IMS"/>
    <property type="match status" value="1"/>
</dbReference>
<dbReference type="GO" id="GO:0003684">
    <property type="term" value="F:damaged DNA binding"/>
    <property type="evidence" value="ECO:0007669"/>
    <property type="project" value="InterPro"/>
</dbReference>
<feature type="binding site" evidence="2">
    <location>
        <position position="109"/>
    </location>
    <ligand>
        <name>Mg(2+)</name>
        <dbReference type="ChEBI" id="CHEBI:18420"/>
    </ligand>
</feature>
<dbReference type="PROSITE" id="PS50173">
    <property type="entry name" value="UMUC"/>
    <property type="match status" value="1"/>
</dbReference>
<gene>
    <name evidence="2" type="primary">dinB</name>
    <name evidence="4" type="ORF">IAB26_09795</name>
</gene>
<feature type="domain" description="UmuC" evidence="3">
    <location>
        <begin position="3"/>
        <end position="191"/>
    </location>
</feature>